<dbReference type="PROSITE" id="PS50144">
    <property type="entry name" value="MATH"/>
    <property type="match status" value="1"/>
</dbReference>
<dbReference type="InterPro" id="IPR050804">
    <property type="entry name" value="MCC"/>
</dbReference>
<dbReference type="OrthoDB" id="507001at2759"/>
<dbReference type="PANTHER" id="PTHR46236">
    <property type="entry name" value="TRAF-LIKE SUPERFAMILY PROTEIN"/>
    <property type="match status" value="1"/>
</dbReference>
<keyword evidence="4" id="KW-1185">Reference proteome</keyword>
<evidence type="ECO:0000313" key="3">
    <source>
        <dbReference type="EMBL" id="CAA7047337.1"/>
    </source>
</evidence>
<evidence type="ECO:0000256" key="1">
    <source>
        <dbReference type="ARBA" id="ARBA00023054"/>
    </source>
</evidence>
<dbReference type="EMBL" id="CACVBM020001373">
    <property type="protein sequence ID" value="CAA7047337.1"/>
    <property type="molecule type" value="Genomic_DNA"/>
</dbReference>
<evidence type="ECO:0000313" key="4">
    <source>
        <dbReference type="Proteomes" id="UP000467841"/>
    </source>
</evidence>
<dbReference type="InterPro" id="IPR008974">
    <property type="entry name" value="TRAF-like"/>
</dbReference>
<gene>
    <name evidence="3" type="ORF">MERR_LOCUS34572</name>
</gene>
<dbReference type="Proteomes" id="UP000467841">
    <property type="component" value="Unassembled WGS sequence"/>
</dbReference>
<dbReference type="SMART" id="SM00061">
    <property type="entry name" value="MATH"/>
    <property type="match status" value="1"/>
</dbReference>
<sequence>MENPNQTSFTFEIDNFLEKKSVIPSPKFISGGCEWFVIVYPKGKDVEDHLSMFLCVADHGSLRVGWKRRASFSFALLNQSDKEIYRICGSGKLFCDQFTAWGLAKAVPLAKLQEEGFLEKNKLRVKVEVKVVEVVDQGDATGNKTFDFHGFHVHGSEVVALSWLFIEHPDFAANFRPLNESVKTTCMNLLLGLIETLNRPPQSLSKSDIRNSRRNLIKLTEEGFKLDWLKTKLYVVYLEWKKTNSDGSRVQELEEQVKNLKLELQNEKVKSAAKVLLLKQTVFLLEQTVSNLRDEISKQWVEW</sequence>
<protein>
    <recommendedName>
        <fullName evidence="2">MATH domain-containing protein</fullName>
    </recommendedName>
</protein>
<feature type="domain" description="MATH" evidence="2">
    <location>
        <begin position="6"/>
        <end position="129"/>
    </location>
</feature>
<keyword evidence="1" id="KW-0175">Coiled coil</keyword>
<accession>A0A6D2K5G8</accession>
<dbReference type="CDD" id="cd00121">
    <property type="entry name" value="MATH"/>
    <property type="match status" value="1"/>
</dbReference>
<organism evidence="3 4">
    <name type="scientific">Microthlaspi erraticum</name>
    <dbReference type="NCBI Taxonomy" id="1685480"/>
    <lineage>
        <taxon>Eukaryota</taxon>
        <taxon>Viridiplantae</taxon>
        <taxon>Streptophyta</taxon>
        <taxon>Embryophyta</taxon>
        <taxon>Tracheophyta</taxon>
        <taxon>Spermatophyta</taxon>
        <taxon>Magnoliopsida</taxon>
        <taxon>eudicotyledons</taxon>
        <taxon>Gunneridae</taxon>
        <taxon>Pentapetalae</taxon>
        <taxon>rosids</taxon>
        <taxon>malvids</taxon>
        <taxon>Brassicales</taxon>
        <taxon>Brassicaceae</taxon>
        <taxon>Coluteocarpeae</taxon>
        <taxon>Microthlaspi</taxon>
    </lineage>
</organism>
<dbReference type="Pfam" id="PF22486">
    <property type="entry name" value="MATH_2"/>
    <property type="match status" value="1"/>
</dbReference>
<reference evidence="3" key="1">
    <citation type="submission" date="2020-01" db="EMBL/GenBank/DDBJ databases">
        <authorList>
            <person name="Mishra B."/>
        </authorList>
    </citation>
    <scope>NUCLEOTIDE SEQUENCE [LARGE SCALE GENOMIC DNA]</scope>
</reference>
<dbReference type="SUPFAM" id="SSF49599">
    <property type="entry name" value="TRAF domain-like"/>
    <property type="match status" value="1"/>
</dbReference>
<dbReference type="AlphaFoldDB" id="A0A6D2K5G8"/>
<dbReference type="Gene3D" id="2.60.210.10">
    <property type="entry name" value="Apoptosis, Tumor Necrosis Factor Receptor Associated Protein 2, Chain A"/>
    <property type="match status" value="1"/>
</dbReference>
<comment type="caution">
    <text evidence="3">The sequence shown here is derived from an EMBL/GenBank/DDBJ whole genome shotgun (WGS) entry which is preliminary data.</text>
</comment>
<dbReference type="InterPro" id="IPR002083">
    <property type="entry name" value="MATH/TRAF_dom"/>
</dbReference>
<name>A0A6D2K5G8_9BRAS</name>
<evidence type="ECO:0000259" key="2">
    <source>
        <dbReference type="PROSITE" id="PS50144"/>
    </source>
</evidence>
<dbReference type="PANTHER" id="PTHR46236:SF12">
    <property type="entry name" value="MATH DOMAIN-CONTAINING PROTEIN"/>
    <property type="match status" value="1"/>
</dbReference>
<proteinExistence type="predicted"/>